<organism evidence="4 5">
    <name type="scientific">Champsocephalus gunnari</name>
    <name type="common">Mackerel icefish</name>
    <dbReference type="NCBI Taxonomy" id="52237"/>
    <lineage>
        <taxon>Eukaryota</taxon>
        <taxon>Metazoa</taxon>
        <taxon>Chordata</taxon>
        <taxon>Craniata</taxon>
        <taxon>Vertebrata</taxon>
        <taxon>Euteleostomi</taxon>
        <taxon>Actinopterygii</taxon>
        <taxon>Neopterygii</taxon>
        <taxon>Teleostei</taxon>
        <taxon>Neoteleostei</taxon>
        <taxon>Acanthomorphata</taxon>
        <taxon>Eupercaria</taxon>
        <taxon>Perciformes</taxon>
        <taxon>Notothenioidei</taxon>
        <taxon>Channichthyidae</taxon>
        <taxon>Champsocephalus</taxon>
    </lineage>
</organism>
<feature type="region of interest" description="Disordered" evidence="1">
    <location>
        <begin position="1"/>
        <end position="24"/>
    </location>
</feature>
<dbReference type="FunFam" id="1.20.58.390:FF:000014">
    <property type="entry name" value="Neuronal nicotinic acetylcholine receptor alpha4 subunit"/>
    <property type="match status" value="1"/>
</dbReference>
<name>A0AAN8DJX9_CHAGU</name>
<keyword evidence="2" id="KW-0472">Membrane</keyword>
<dbReference type="Gene3D" id="1.20.58.390">
    <property type="entry name" value="Neurotransmitter-gated ion-channel transmembrane domain"/>
    <property type="match status" value="1"/>
</dbReference>
<dbReference type="InterPro" id="IPR036719">
    <property type="entry name" value="Neuro-gated_channel_TM_sf"/>
</dbReference>
<dbReference type="SUPFAM" id="SSF90112">
    <property type="entry name" value="Neurotransmitter-gated ion-channel transmembrane pore"/>
    <property type="match status" value="1"/>
</dbReference>
<accession>A0AAN8DJX9</accession>
<protein>
    <recommendedName>
        <fullName evidence="3">Neurotransmitter-gated ion-channel transmembrane domain-containing protein</fullName>
    </recommendedName>
</protein>
<feature type="transmembrane region" description="Helical" evidence="2">
    <location>
        <begin position="124"/>
        <end position="146"/>
    </location>
</feature>
<evidence type="ECO:0000256" key="2">
    <source>
        <dbReference type="SAM" id="Phobius"/>
    </source>
</evidence>
<dbReference type="Pfam" id="PF02932">
    <property type="entry name" value="Neur_chan_memb"/>
    <property type="match status" value="1"/>
</dbReference>
<dbReference type="InterPro" id="IPR038050">
    <property type="entry name" value="Neuro_actylchol_rec"/>
</dbReference>
<reference evidence="4 5" key="1">
    <citation type="journal article" date="2023" name="Mol. Biol. Evol.">
        <title>Genomics of Secondarily Temperate Adaptation in the Only Non-Antarctic Icefish.</title>
        <authorList>
            <person name="Rivera-Colon A.G."/>
            <person name="Rayamajhi N."/>
            <person name="Minhas B.F."/>
            <person name="Madrigal G."/>
            <person name="Bilyk K.T."/>
            <person name="Yoon V."/>
            <person name="Hune M."/>
            <person name="Gregory S."/>
            <person name="Cheng C.H.C."/>
            <person name="Catchen J.M."/>
        </authorList>
    </citation>
    <scope>NUCLEOTIDE SEQUENCE [LARGE SCALE GENOMIC DNA]</scope>
    <source>
        <tissue evidence="4">White muscle</tissue>
    </source>
</reference>
<dbReference type="GO" id="GO:0006811">
    <property type="term" value="P:monoatomic ion transport"/>
    <property type="evidence" value="ECO:0007669"/>
    <property type="project" value="InterPro"/>
</dbReference>
<keyword evidence="5" id="KW-1185">Reference proteome</keyword>
<gene>
    <name evidence="4" type="ORF">CgunFtcFv8_000253</name>
</gene>
<feature type="domain" description="Neurotransmitter-gated ion-channel transmembrane" evidence="3">
    <location>
        <begin position="68"/>
        <end position="141"/>
    </location>
</feature>
<keyword evidence="2" id="KW-1133">Transmembrane helix</keyword>
<dbReference type="AlphaFoldDB" id="A0AAN8DJX9"/>
<feature type="compositionally biased region" description="Polar residues" evidence="1">
    <location>
        <begin position="1"/>
        <end position="15"/>
    </location>
</feature>
<dbReference type="GO" id="GO:0016020">
    <property type="term" value="C:membrane"/>
    <property type="evidence" value="ECO:0007669"/>
    <property type="project" value="InterPro"/>
</dbReference>
<sequence>MAPNGRSHSAEQMSDQQKELPQKAGHRCRSSSFQYCCLHDEGPGIMGIAGWVKKQPATDQPTEPLRVEPIKDVCPQQTLGLIISPAMQRAIEGVQYVADHLRAEDEDFSVKEDWKYVAMVIDRIFLWMFVLVCILGSVGLFLPPWLAGMI</sequence>
<evidence type="ECO:0000313" key="5">
    <source>
        <dbReference type="Proteomes" id="UP001331515"/>
    </source>
</evidence>
<evidence type="ECO:0000313" key="4">
    <source>
        <dbReference type="EMBL" id="KAK5923270.1"/>
    </source>
</evidence>
<keyword evidence="2" id="KW-0812">Transmembrane</keyword>
<evidence type="ECO:0000259" key="3">
    <source>
        <dbReference type="Pfam" id="PF02932"/>
    </source>
</evidence>
<proteinExistence type="predicted"/>
<dbReference type="InterPro" id="IPR006029">
    <property type="entry name" value="Neurotrans-gated_channel_TM"/>
</dbReference>
<evidence type="ECO:0000256" key="1">
    <source>
        <dbReference type="SAM" id="MobiDB-lite"/>
    </source>
</evidence>
<dbReference type="Proteomes" id="UP001331515">
    <property type="component" value="Unassembled WGS sequence"/>
</dbReference>
<comment type="caution">
    <text evidence="4">The sequence shown here is derived from an EMBL/GenBank/DDBJ whole genome shotgun (WGS) entry which is preliminary data.</text>
</comment>
<dbReference type="EMBL" id="JAURVH010001521">
    <property type="protein sequence ID" value="KAK5923270.1"/>
    <property type="molecule type" value="Genomic_DNA"/>
</dbReference>